<evidence type="ECO:0000256" key="7">
    <source>
        <dbReference type="ARBA" id="ARBA00022927"/>
    </source>
</evidence>
<protein>
    <submittedName>
        <fullName evidence="11">M56 family metallopeptidase</fullName>
    </submittedName>
</protein>
<dbReference type="GO" id="GO:0031992">
    <property type="term" value="F:energy transducer activity"/>
    <property type="evidence" value="ECO:0007669"/>
    <property type="project" value="TreeGrafter"/>
</dbReference>
<evidence type="ECO:0000313" key="12">
    <source>
        <dbReference type="Proteomes" id="UP000281028"/>
    </source>
</evidence>
<evidence type="ECO:0000256" key="6">
    <source>
        <dbReference type="ARBA" id="ARBA00022692"/>
    </source>
</evidence>
<comment type="similarity">
    <text evidence="2">Belongs to the TonB family.</text>
</comment>
<name>A0A3S1BHJ6_9BACT</name>
<keyword evidence="4" id="KW-1003">Cell membrane</keyword>
<gene>
    <name evidence="11" type="ORF">ECE50_027390</name>
</gene>
<dbReference type="SUPFAM" id="SSF74653">
    <property type="entry name" value="TolA/TonB C-terminal domain"/>
    <property type="match status" value="2"/>
</dbReference>
<keyword evidence="3" id="KW-0813">Transport</keyword>
<organism evidence="11 12">
    <name type="scientific">Chitinophaga solisilvae</name>
    <dbReference type="NCBI Taxonomy" id="1233460"/>
    <lineage>
        <taxon>Bacteria</taxon>
        <taxon>Pseudomonadati</taxon>
        <taxon>Bacteroidota</taxon>
        <taxon>Chitinophagia</taxon>
        <taxon>Chitinophagales</taxon>
        <taxon>Chitinophagaceae</taxon>
        <taxon>Chitinophaga</taxon>
    </lineage>
</organism>
<dbReference type="OrthoDB" id="9814002at2"/>
<keyword evidence="6" id="KW-0812">Transmembrane</keyword>
<sequence length="561" mass="63222">MMPLAAYLSKMILCSAVLYLYYHIALRNNRFHQWNRYYLVLITLLSLITPLLHIPLPAIQEEPSVMMTYTTRIITLRESVTPAATPADYLRTGVIVIYSLVALLLTGRLLISIIKIRRLIRHSQVTEIPPYRFARHNAIQAPFSFFRYIFWDLHTPMDTPAGKQILRHELVHIREKHSTDKLFMEFISAIGWINPFFLLIKRELALIHEFIADKNAAGEEVSDYAQTILQMTFQSKQFAITNDFFHPPIKRRILMLTHFYQPRFSYLRRILVLPVAALIFCSLAFAADKHPSAIRMQAAAGNRAITVTPVADTSTPVKKKQVNTPKAAKETKKVDEVNEVFTFVEIPPSFIGGENELVKYLSANIKYPKAAQEKGTGGTVFAQFIVTREGYITDVRTVGARKGDGLEEEAIRVVKAMPRWQPGVQNGHKVAVLFNLPIRFSTTEEKAAAALPSPSRPIFTFVEQPPVFPGGEEALARYLSKNLQYPAAAVQQKAGGTVFVQFLVEADGAINAVTTVGAKKGMGLEDEAIRVVKAMPKWKPGKQNGREVTVQFNLPVRFQMQ</sequence>
<keyword evidence="7" id="KW-0653">Protein transport</keyword>
<keyword evidence="12" id="KW-1185">Reference proteome</keyword>
<keyword evidence="5" id="KW-0997">Cell inner membrane</keyword>
<dbReference type="Pfam" id="PF05569">
    <property type="entry name" value="Peptidase_M56"/>
    <property type="match status" value="1"/>
</dbReference>
<reference evidence="11" key="1">
    <citation type="submission" date="2020-05" db="EMBL/GenBank/DDBJ databases">
        <title>Chitinophaga laudate sp. nov., isolated from a tropical peat swamp.</title>
        <authorList>
            <person name="Goh C.B.S."/>
            <person name="Lee M.S."/>
            <person name="Parimannan S."/>
            <person name="Pasbakhsh P."/>
            <person name="Yule C.M."/>
            <person name="Rajandas H."/>
            <person name="Loke S."/>
            <person name="Croft L."/>
            <person name="Tan J.B.L."/>
        </authorList>
    </citation>
    <scope>NUCLEOTIDE SEQUENCE</scope>
    <source>
        <strain evidence="11">Mgbs1</strain>
    </source>
</reference>
<proteinExistence type="inferred from homology"/>
<dbReference type="PANTHER" id="PTHR33446">
    <property type="entry name" value="PROTEIN TONB-RELATED"/>
    <property type="match status" value="1"/>
</dbReference>
<evidence type="ECO:0000256" key="5">
    <source>
        <dbReference type="ARBA" id="ARBA00022519"/>
    </source>
</evidence>
<dbReference type="EMBL" id="RIAR02000001">
    <property type="protein sequence ID" value="NSL90579.1"/>
    <property type="molecule type" value="Genomic_DNA"/>
</dbReference>
<evidence type="ECO:0000256" key="3">
    <source>
        <dbReference type="ARBA" id="ARBA00022448"/>
    </source>
</evidence>
<dbReference type="GO" id="GO:0015031">
    <property type="term" value="P:protein transport"/>
    <property type="evidence" value="ECO:0007669"/>
    <property type="project" value="UniProtKB-KW"/>
</dbReference>
<dbReference type="Pfam" id="PF03544">
    <property type="entry name" value="TonB_C"/>
    <property type="match status" value="2"/>
</dbReference>
<dbReference type="GO" id="GO:0098797">
    <property type="term" value="C:plasma membrane protein complex"/>
    <property type="evidence" value="ECO:0007669"/>
    <property type="project" value="TreeGrafter"/>
</dbReference>
<feature type="domain" description="TonB C-terminal" evidence="10">
    <location>
        <begin position="352"/>
        <end position="449"/>
    </location>
</feature>
<evidence type="ECO:0000313" key="11">
    <source>
        <dbReference type="EMBL" id="NSL90579.1"/>
    </source>
</evidence>
<feature type="domain" description="TonB C-terminal" evidence="10">
    <location>
        <begin position="470"/>
        <end position="561"/>
    </location>
</feature>
<dbReference type="GO" id="GO:0055085">
    <property type="term" value="P:transmembrane transport"/>
    <property type="evidence" value="ECO:0007669"/>
    <property type="project" value="InterPro"/>
</dbReference>
<keyword evidence="9" id="KW-0472">Membrane</keyword>
<dbReference type="InterPro" id="IPR037682">
    <property type="entry name" value="TonB_C"/>
</dbReference>
<evidence type="ECO:0000256" key="1">
    <source>
        <dbReference type="ARBA" id="ARBA00004383"/>
    </source>
</evidence>
<evidence type="ECO:0000256" key="9">
    <source>
        <dbReference type="ARBA" id="ARBA00023136"/>
    </source>
</evidence>
<keyword evidence="8" id="KW-1133">Transmembrane helix</keyword>
<dbReference type="NCBIfam" id="TIGR01352">
    <property type="entry name" value="tonB_Cterm"/>
    <property type="match status" value="2"/>
</dbReference>
<dbReference type="Gene3D" id="3.30.1150.10">
    <property type="match status" value="2"/>
</dbReference>
<dbReference type="InterPro" id="IPR008756">
    <property type="entry name" value="Peptidase_M56"/>
</dbReference>
<dbReference type="InterPro" id="IPR051045">
    <property type="entry name" value="TonB-dependent_transducer"/>
</dbReference>
<dbReference type="Proteomes" id="UP000281028">
    <property type="component" value="Unassembled WGS sequence"/>
</dbReference>
<dbReference type="InterPro" id="IPR006260">
    <property type="entry name" value="TonB/TolA_C"/>
</dbReference>
<comment type="subcellular location">
    <subcellularLocation>
        <location evidence="1">Cell inner membrane</location>
        <topology evidence="1">Single-pass membrane protein</topology>
        <orientation evidence="1">Periplasmic side</orientation>
    </subcellularLocation>
</comment>
<dbReference type="CDD" id="cd07341">
    <property type="entry name" value="M56_BlaR1_MecR1_like"/>
    <property type="match status" value="1"/>
</dbReference>
<dbReference type="PANTHER" id="PTHR33446:SF2">
    <property type="entry name" value="PROTEIN TONB"/>
    <property type="match status" value="1"/>
</dbReference>
<dbReference type="PROSITE" id="PS52015">
    <property type="entry name" value="TONB_CTD"/>
    <property type="match status" value="2"/>
</dbReference>
<evidence type="ECO:0000256" key="2">
    <source>
        <dbReference type="ARBA" id="ARBA00006555"/>
    </source>
</evidence>
<evidence type="ECO:0000256" key="4">
    <source>
        <dbReference type="ARBA" id="ARBA00022475"/>
    </source>
</evidence>
<accession>A0A3S1BHJ6</accession>
<evidence type="ECO:0000259" key="10">
    <source>
        <dbReference type="PROSITE" id="PS52015"/>
    </source>
</evidence>
<dbReference type="AlphaFoldDB" id="A0A3S1BHJ6"/>
<evidence type="ECO:0000256" key="8">
    <source>
        <dbReference type="ARBA" id="ARBA00022989"/>
    </source>
</evidence>
<comment type="caution">
    <text evidence="11">The sequence shown here is derived from an EMBL/GenBank/DDBJ whole genome shotgun (WGS) entry which is preliminary data.</text>
</comment>